<evidence type="ECO:0000256" key="6">
    <source>
        <dbReference type="PROSITE-ProRule" id="PRU00333"/>
    </source>
</evidence>
<dbReference type="Gene3D" id="3.20.20.330">
    <property type="entry name" value="Homocysteine-binding-like domain"/>
    <property type="match status" value="1"/>
</dbReference>
<dbReference type="AlphaFoldDB" id="A0A1I8INL1"/>
<dbReference type="PANTHER" id="PTHR46015">
    <property type="entry name" value="ZGC:172121"/>
    <property type="match status" value="1"/>
</dbReference>
<evidence type="ECO:0000313" key="7">
    <source>
        <dbReference type="Proteomes" id="UP000095280"/>
    </source>
</evidence>
<evidence type="ECO:0000256" key="2">
    <source>
        <dbReference type="ARBA" id="ARBA00022679"/>
    </source>
</evidence>
<evidence type="ECO:0000313" key="8">
    <source>
        <dbReference type="WBParaSite" id="maker-uti_cns_0014389-snap-gene-0.2-mRNA-1"/>
    </source>
</evidence>
<dbReference type="GO" id="GO:0009086">
    <property type="term" value="P:methionine biosynthetic process"/>
    <property type="evidence" value="ECO:0007669"/>
    <property type="project" value="InterPro"/>
</dbReference>
<evidence type="ECO:0000256" key="1">
    <source>
        <dbReference type="ARBA" id="ARBA00022603"/>
    </source>
</evidence>
<comment type="cofactor">
    <cofactor evidence="6">
        <name>Zn(2+)</name>
        <dbReference type="ChEBI" id="CHEBI:29105"/>
    </cofactor>
</comment>
<dbReference type="InterPro" id="IPR017226">
    <property type="entry name" value="BHMT-like"/>
</dbReference>
<dbReference type="STRING" id="282301.A0A1I8INL1"/>
<dbReference type="WBParaSite" id="maker-uti_cns_0014389-snap-gene-0.2-mRNA-1">
    <property type="protein sequence ID" value="maker-uti_cns_0014389-snap-gene-0.2-mRNA-1"/>
    <property type="gene ID" value="maker-uti_cns_0014389-snap-gene-0.2"/>
</dbReference>
<dbReference type="PANTHER" id="PTHR46015:SF1">
    <property type="entry name" value="HOMOCYSTEINE S-METHYLTRANSFERASE-LIKE ISOFORM 1"/>
    <property type="match status" value="1"/>
</dbReference>
<keyword evidence="1 6" id="KW-0489">Methyltransferase</keyword>
<dbReference type="InterPro" id="IPR051486">
    <property type="entry name" value="Hcy_S-methyltransferase"/>
</dbReference>
<dbReference type="PROSITE" id="PS50970">
    <property type="entry name" value="HCY"/>
    <property type="match status" value="1"/>
</dbReference>
<accession>A0A1I8INL1</accession>
<protein>
    <submittedName>
        <fullName evidence="8">Hcy-binding domain-containing protein</fullName>
    </submittedName>
</protein>
<dbReference type="OrthoDB" id="261426at2759"/>
<dbReference type="GO" id="GO:0033528">
    <property type="term" value="P:S-methylmethionine cycle"/>
    <property type="evidence" value="ECO:0007669"/>
    <property type="project" value="TreeGrafter"/>
</dbReference>
<feature type="binding site" evidence="6">
    <location>
        <position position="227"/>
    </location>
    <ligand>
        <name>Zn(2+)</name>
        <dbReference type="ChEBI" id="CHEBI:29105"/>
    </ligand>
</feature>
<evidence type="ECO:0000256" key="4">
    <source>
        <dbReference type="ARBA" id="ARBA00022833"/>
    </source>
</evidence>
<keyword evidence="2 6" id="KW-0808">Transferase</keyword>
<feature type="binding site" evidence="6">
    <location>
        <position position="286"/>
    </location>
    <ligand>
        <name>Zn(2+)</name>
        <dbReference type="ChEBI" id="CHEBI:29105"/>
    </ligand>
</feature>
<dbReference type="UniPathway" id="UPA00051">
    <property type="reaction ID" value="UER00083"/>
</dbReference>
<dbReference type="NCBIfam" id="NF007020">
    <property type="entry name" value="PRK09485.1"/>
    <property type="match status" value="1"/>
</dbReference>
<dbReference type="Pfam" id="PF02574">
    <property type="entry name" value="S-methyl_trans"/>
    <property type="match status" value="1"/>
</dbReference>
<evidence type="ECO:0000256" key="5">
    <source>
        <dbReference type="ARBA" id="ARBA00034478"/>
    </source>
</evidence>
<evidence type="ECO:0000256" key="3">
    <source>
        <dbReference type="ARBA" id="ARBA00022723"/>
    </source>
</evidence>
<reference evidence="8" key="1">
    <citation type="submission" date="2016-11" db="UniProtKB">
        <authorList>
            <consortium name="WormBaseParasite"/>
        </authorList>
    </citation>
    <scope>IDENTIFICATION</scope>
</reference>
<dbReference type="GO" id="GO:0008270">
    <property type="term" value="F:zinc ion binding"/>
    <property type="evidence" value="ECO:0007669"/>
    <property type="project" value="InterPro"/>
</dbReference>
<dbReference type="SUPFAM" id="SSF82282">
    <property type="entry name" value="Homocysteine S-methyltransferase"/>
    <property type="match status" value="1"/>
</dbReference>
<name>A0A1I8INL1_9PLAT</name>
<dbReference type="GO" id="GO:0008898">
    <property type="term" value="F:S-adenosylmethionine-homocysteine S-methyltransferase activity"/>
    <property type="evidence" value="ECO:0007669"/>
    <property type="project" value="TreeGrafter"/>
</dbReference>
<dbReference type="PIRSF" id="PIRSF037505">
    <property type="entry name" value="Betaine_HMT"/>
    <property type="match status" value="1"/>
</dbReference>
<organism evidence="7 8">
    <name type="scientific">Macrostomum lignano</name>
    <dbReference type="NCBI Taxonomy" id="282301"/>
    <lineage>
        <taxon>Eukaryota</taxon>
        <taxon>Metazoa</taxon>
        <taxon>Spiralia</taxon>
        <taxon>Lophotrochozoa</taxon>
        <taxon>Platyhelminthes</taxon>
        <taxon>Rhabditophora</taxon>
        <taxon>Macrostomorpha</taxon>
        <taxon>Macrostomida</taxon>
        <taxon>Macrostomidae</taxon>
        <taxon>Macrostomum</taxon>
    </lineage>
</organism>
<dbReference type="GO" id="GO:0032259">
    <property type="term" value="P:methylation"/>
    <property type="evidence" value="ECO:0007669"/>
    <property type="project" value="UniProtKB-KW"/>
</dbReference>
<sequence length="313" mass="33407">MLQEDLNSIKVIDGGFGVQAIDRSNLQIDGHRLWSCRLLLDDPELVVAIHRDFIDAGAEVIETNTYQANVDSFVEALPDSMTPSLAAEALSSGVRLARRAVEESGCGRRVLVAGSCGPYGAAQCDLSEFTGDYCASMTEEDLARWHRPRVEALAAAGADLLAFDTLPSLREARAVVQLLREFPGLPAWLSFASRDGMKTCAGESLAEAAADPLLMSCGSVFGLGVNCIVAPRNVARAARELAPAAAEKTLLAYPNLGDYGGAEEPITEELVSDWLQLGVRWIGGCCRVGPAEIARLARTVRRFRGDGAEEAGV</sequence>
<keyword evidence="7" id="KW-1185">Reference proteome</keyword>
<comment type="pathway">
    <text evidence="5">Amino-acid biosynthesis; L-methionine biosynthesis via de novo pathway.</text>
</comment>
<proteinExistence type="predicted"/>
<dbReference type="InterPro" id="IPR003726">
    <property type="entry name" value="HCY_dom"/>
</dbReference>
<dbReference type="Proteomes" id="UP000095280">
    <property type="component" value="Unplaced"/>
</dbReference>
<feature type="binding site" evidence="6">
    <location>
        <position position="285"/>
    </location>
    <ligand>
        <name>Zn(2+)</name>
        <dbReference type="ChEBI" id="CHEBI:29105"/>
    </ligand>
</feature>
<dbReference type="InterPro" id="IPR036589">
    <property type="entry name" value="HCY_dom_sf"/>
</dbReference>
<keyword evidence="4 6" id="KW-0862">Zinc</keyword>
<keyword evidence="3 6" id="KW-0479">Metal-binding</keyword>